<dbReference type="GO" id="GO:0061503">
    <property type="term" value="F:tRNA threonylcarbamoyladenosine dehydratase"/>
    <property type="evidence" value="ECO:0007669"/>
    <property type="project" value="TreeGrafter"/>
</dbReference>
<name>A0A9P6G327_9FUNG</name>
<evidence type="ECO:0000259" key="2">
    <source>
        <dbReference type="Pfam" id="PF00899"/>
    </source>
</evidence>
<dbReference type="PANTHER" id="PTHR43267:SF2">
    <property type="entry name" value="TRNA THREONYLCARBAMOYLADENOSINE DEHYDRATASE 1-RELATED"/>
    <property type="match status" value="1"/>
</dbReference>
<feature type="compositionally biased region" description="Polar residues" evidence="1">
    <location>
        <begin position="57"/>
        <end position="67"/>
    </location>
</feature>
<dbReference type="GO" id="GO:0005741">
    <property type="term" value="C:mitochondrial outer membrane"/>
    <property type="evidence" value="ECO:0007669"/>
    <property type="project" value="TreeGrafter"/>
</dbReference>
<dbReference type="InterPro" id="IPR045886">
    <property type="entry name" value="ThiF/MoeB/HesA"/>
</dbReference>
<feature type="compositionally biased region" description="Basic residues" evidence="1">
    <location>
        <begin position="41"/>
        <end position="50"/>
    </location>
</feature>
<dbReference type="GO" id="GO:0008641">
    <property type="term" value="F:ubiquitin-like modifier activating enzyme activity"/>
    <property type="evidence" value="ECO:0007669"/>
    <property type="project" value="InterPro"/>
</dbReference>
<proteinExistence type="predicted"/>
<dbReference type="Proteomes" id="UP000780801">
    <property type="component" value="Unassembled WGS sequence"/>
</dbReference>
<dbReference type="Gene3D" id="3.40.50.720">
    <property type="entry name" value="NAD(P)-binding Rossmann-like Domain"/>
    <property type="match status" value="1"/>
</dbReference>
<accession>A0A9P6G327</accession>
<dbReference type="OrthoDB" id="10265862at2759"/>
<dbReference type="PANTHER" id="PTHR43267">
    <property type="entry name" value="TRNA THREONYLCARBAMOYLADENOSINE DEHYDRATASE"/>
    <property type="match status" value="1"/>
</dbReference>
<dbReference type="Pfam" id="PF00899">
    <property type="entry name" value="ThiF"/>
    <property type="match status" value="1"/>
</dbReference>
<reference evidence="3" key="1">
    <citation type="journal article" date="2020" name="Fungal Divers.">
        <title>Resolving the Mortierellaceae phylogeny through synthesis of multi-gene phylogenetics and phylogenomics.</title>
        <authorList>
            <person name="Vandepol N."/>
            <person name="Liber J."/>
            <person name="Desiro A."/>
            <person name="Na H."/>
            <person name="Kennedy M."/>
            <person name="Barry K."/>
            <person name="Grigoriev I.V."/>
            <person name="Miller A.N."/>
            <person name="O'Donnell K."/>
            <person name="Stajich J.E."/>
            <person name="Bonito G."/>
        </authorList>
    </citation>
    <scope>NUCLEOTIDE SEQUENCE</scope>
    <source>
        <strain evidence="3">KOD1015</strain>
    </source>
</reference>
<dbReference type="AlphaFoldDB" id="A0A9P6G327"/>
<organism evidence="3 4">
    <name type="scientific">Lunasporangiospora selenospora</name>
    <dbReference type="NCBI Taxonomy" id="979761"/>
    <lineage>
        <taxon>Eukaryota</taxon>
        <taxon>Fungi</taxon>
        <taxon>Fungi incertae sedis</taxon>
        <taxon>Mucoromycota</taxon>
        <taxon>Mortierellomycotina</taxon>
        <taxon>Mortierellomycetes</taxon>
        <taxon>Mortierellales</taxon>
        <taxon>Mortierellaceae</taxon>
        <taxon>Lunasporangiospora</taxon>
    </lineage>
</organism>
<feature type="domain" description="THIF-type NAD/FAD binding fold" evidence="2">
    <location>
        <begin position="96"/>
        <end position="352"/>
    </location>
</feature>
<evidence type="ECO:0000313" key="4">
    <source>
        <dbReference type="Proteomes" id="UP000780801"/>
    </source>
</evidence>
<evidence type="ECO:0000313" key="3">
    <source>
        <dbReference type="EMBL" id="KAF9586234.1"/>
    </source>
</evidence>
<dbReference type="InterPro" id="IPR000594">
    <property type="entry name" value="ThiF_NAD_FAD-bd"/>
</dbReference>
<dbReference type="SUPFAM" id="SSF69572">
    <property type="entry name" value="Activating enzymes of the ubiquitin-like proteins"/>
    <property type="match status" value="1"/>
</dbReference>
<dbReference type="EMBL" id="JAABOA010000056">
    <property type="protein sequence ID" value="KAF9586234.1"/>
    <property type="molecule type" value="Genomic_DNA"/>
</dbReference>
<feature type="region of interest" description="Disordered" evidence="1">
    <location>
        <begin position="39"/>
        <end position="82"/>
    </location>
</feature>
<comment type="caution">
    <text evidence="3">The sequence shown here is derived from an EMBL/GenBank/DDBJ whole genome shotgun (WGS) entry which is preliminary data.</text>
</comment>
<dbReference type="GO" id="GO:0061504">
    <property type="term" value="P:cyclic threonylcarbamoyladenosine biosynthetic process"/>
    <property type="evidence" value="ECO:0007669"/>
    <property type="project" value="TreeGrafter"/>
</dbReference>
<dbReference type="InterPro" id="IPR035985">
    <property type="entry name" value="Ubiquitin-activating_enz"/>
</dbReference>
<sequence>MWPLMEKLSTGTSQSTQMILVAAVASAATATAILSYQGAERRHHARHSKKRSEGSMGLSSAPSQQFLGDSPKEQDTGSNAPATGLFDEELVQEQLARNIAFLGEDGVAKLRKSFVIVVGAGDIGSWAATMLVKSGVGRIRMIDYGTISLSNLHQHSTATRRDVGTPKAIALKRTFRKVVPWVDVDVRIELLREDTVGALLAGSPDYVVDATGDLTSKLALLKYCYENKIPVISAMDAGVKADPSRVQISDISETIEDPLARAVRRRMKRLGVDIGIEIVFSTEKPTKSASSMLPGSEEKPKGLAYNPLPIITSGTTVLPTLVPIPAMFGMSMATHIICKIAGWPMDPLLVRYRDVLYQRLHRDLKLREESMAPTGADDSQNSDESRSITMPLDRRDIGYVVEEMFRGRSGISQSMDRICVCRWIRSEPLSLLNAVVLTQAEMERHLALPEDADLEKEYGKSIVDSINGRYEEEILISRLR</sequence>
<gene>
    <name evidence="3" type="ORF">BGW38_008216</name>
</gene>
<evidence type="ECO:0000256" key="1">
    <source>
        <dbReference type="SAM" id="MobiDB-lite"/>
    </source>
</evidence>
<protein>
    <recommendedName>
        <fullName evidence="2">THIF-type NAD/FAD binding fold domain-containing protein</fullName>
    </recommendedName>
</protein>
<dbReference type="CDD" id="cd00755">
    <property type="entry name" value="YgdL_like"/>
    <property type="match status" value="1"/>
</dbReference>
<keyword evidence="4" id="KW-1185">Reference proteome</keyword>